<dbReference type="InterPro" id="IPR016161">
    <property type="entry name" value="Ald_DH/histidinol_DH"/>
</dbReference>
<dbReference type="InterPro" id="IPR015590">
    <property type="entry name" value="Aldehyde_DH_dom"/>
</dbReference>
<dbReference type="Gene3D" id="3.40.309.10">
    <property type="entry name" value="Aldehyde Dehydrogenase, Chain A, domain 2"/>
    <property type="match status" value="1"/>
</dbReference>
<keyword evidence="5" id="KW-1185">Reference proteome</keyword>
<dbReference type="InterPro" id="IPR050740">
    <property type="entry name" value="Aldehyde_DH_Superfamily"/>
</dbReference>
<dbReference type="InterPro" id="IPR016163">
    <property type="entry name" value="Ald_DH_C"/>
</dbReference>
<reference evidence="4 5" key="1">
    <citation type="submission" date="2024-02" db="EMBL/GenBank/DDBJ databases">
        <title>Complete genome sequence of Pelagibacterium nitratireducens ZH15.</title>
        <authorList>
            <person name="Zhao L.H."/>
        </authorList>
    </citation>
    <scope>NUCLEOTIDE SEQUENCE [LARGE SCALE GENOMIC DNA]</scope>
    <source>
        <strain evidence="4 5">ZH15</strain>
    </source>
</reference>
<organism evidence="4 5">
    <name type="scientific">Pelagibacterium nitratireducens</name>
    <dbReference type="NCBI Taxonomy" id="1046114"/>
    <lineage>
        <taxon>Bacteria</taxon>
        <taxon>Pseudomonadati</taxon>
        <taxon>Pseudomonadota</taxon>
        <taxon>Alphaproteobacteria</taxon>
        <taxon>Hyphomicrobiales</taxon>
        <taxon>Devosiaceae</taxon>
        <taxon>Pelagibacterium</taxon>
    </lineage>
</organism>
<dbReference type="PANTHER" id="PTHR43353">
    <property type="entry name" value="SUCCINATE-SEMIALDEHYDE DEHYDROGENASE, MITOCHONDRIAL"/>
    <property type="match status" value="1"/>
</dbReference>
<sequence>MSSLSAKYAPSGLATTLTDPELFCQLAHVAGRPLAAASGEDLTVTDPATGDVVGTIPALSAEESSAAIDQADAAFAQWSGLLPQERSTILRRWYDLIMDAREDLAQIMTAEQGKPISESRGEIAYAASFVEFFAEEAKRPNIESVTSHLPDAEVEIWREPAGVAALITPWNFPAAMITRKAAAALAAGCTCLVHPSSETPFSATALAVLATRAGIPAGAFNVVTGKAPTIVEPWTADARVRVLSFTGSTEIGKLLYRQSAGTVKRLVMELGGHAPFIVFADADLDQAVEEAVKAKFATSGQDCLGANRFFIDRRIYESFAERFAEAAAALSVGPGSTDPDIGPLMNEKAVAKQVSHVEDALAKGAKCLTGGRVDENGPLFFQPTILTDVPADALIMNEETFGPVAALCPFDSEEEAIARANATEYGLIAYLHTMDPRRIYRASRQLQFGMVAVNRTKVTGAPIPFGGYKQSGMGREGARLGMEEFTEVKYVCRDWA</sequence>
<protein>
    <submittedName>
        <fullName evidence="4">NAD-dependent succinate-semialdehyde dehydrogenase</fullName>
        <ecNumber evidence="4">1.2.1.-</ecNumber>
    </submittedName>
</protein>
<evidence type="ECO:0000259" key="3">
    <source>
        <dbReference type="Pfam" id="PF00171"/>
    </source>
</evidence>
<dbReference type="SUPFAM" id="SSF53720">
    <property type="entry name" value="ALDH-like"/>
    <property type="match status" value="1"/>
</dbReference>
<dbReference type="InterPro" id="IPR016160">
    <property type="entry name" value="Ald_DH_CS_CYS"/>
</dbReference>
<dbReference type="Pfam" id="PF00171">
    <property type="entry name" value="Aldedh"/>
    <property type="match status" value="1"/>
</dbReference>
<dbReference type="PANTHER" id="PTHR43353:SF5">
    <property type="entry name" value="SUCCINATE-SEMIALDEHYDE DEHYDROGENASE, MITOCHONDRIAL"/>
    <property type="match status" value="1"/>
</dbReference>
<proteinExistence type="inferred from homology"/>
<dbReference type="Gene3D" id="3.40.605.10">
    <property type="entry name" value="Aldehyde Dehydrogenase, Chain A, domain 1"/>
    <property type="match status" value="1"/>
</dbReference>
<accession>A0ABZ2HY87</accession>
<dbReference type="Proteomes" id="UP001369958">
    <property type="component" value="Chromosome"/>
</dbReference>
<evidence type="ECO:0000313" key="5">
    <source>
        <dbReference type="Proteomes" id="UP001369958"/>
    </source>
</evidence>
<evidence type="ECO:0000256" key="1">
    <source>
        <dbReference type="ARBA" id="ARBA00009986"/>
    </source>
</evidence>
<evidence type="ECO:0000256" key="2">
    <source>
        <dbReference type="ARBA" id="ARBA00023002"/>
    </source>
</evidence>
<dbReference type="PROSITE" id="PS00070">
    <property type="entry name" value="ALDEHYDE_DEHYDR_CYS"/>
    <property type="match status" value="1"/>
</dbReference>
<dbReference type="EC" id="1.2.1.-" evidence="4"/>
<dbReference type="GO" id="GO:0016491">
    <property type="term" value="F:oxidoreductase activity"/>
    <property type="evidence" value="ECO:0007669"/>
    <property type="project" value="UniProtKB-KW"/>
</dbReference>
<dbReference type="EMBL" id="CP146275">
    <property type="protein sequence ID" value="WWT32355.1"/>
    <property type="molecule type" value="Genomic_DNA"/>
</dbReference>
<dbReference type="InterPro" id="IPR016162">
    <property type="entry name" value="Ald_DH_N"/>
</dbReference>
<dbReference type="CDD" id="cd07103">
    <property type="entry name" value="ALDH_F5_SSADH_GabD"/>
    <property type="match status" value="1"/>
</dbReference>
<keyword evidence="2 4" id="KW-0560">Oxidoreductase</keyword>
<name>A0ABZ2HY87_9HYPH</name>
<gene>
    <name evidence="4" type="ORF">V6617_15300</name>
</gene>
<dbReference type="RefSeq" id="WP_338607780.1">
    <property type="nucleotide sequence ID" value="NZ_CP146275.1"/>
</dbReference>
<feature type="domain" description="Aldehyde dehydrogenase" evidence="3">
    <location>
        <begin position="38"/>
        <end position="491"/>
    </location>
</feature>
<comment type="similarity">
    <text evidence="1">Belongs to the aldehyde dehydrogenase family.</text>
</comment>
<evidence type="ECO:0000313" key="4">
    <source>
        <dbReference type="EMBL" id="WWT32355.1"/>
    </source>
</evidence>